<feature type="transmembrane region" description="Helical" evidence="1">
    <location>
        <begin position="176"/>
        <end position="201"/>
    </location>
</feature>
<dbReference type="RefSeq" id="WP_191268328.1">
    <property type="nucleotide sequence ID" value="NZ_BMXJ01000002.1"/>
</dbReference>
<accession>A0ABR9HC85</accession>
<keyword evidence="1" id="KW-1133">Transmembrane helix</keyword>
<feature type="transmembrane region" description="Helical" evidence="1">
    <location>
        <begin position="213"/>
        <end position="238"/>
    </location>
</feature>
<keyword evidence="3" id="KW-1185">Reference proteome</keyword>
<evidence type="ECO:0008006" key="4">
    <source>
        <dbReference type="Google" id="ProtNLM"/>
    </source>
</evidence>
<protein>
    <recommendedName>
        <fullName evidence="4">DUF2812 domain-containing protein</fullName>
    </recommendedName>
</protein>
<proteinExistence type="predicted"/>
<reference evidence="2 3" key="1">
    <citation type="submission" date="2020-10" db="EMBL/GenBank/DDBJ databases">
        <title>Sequencing the genomes of 1000 actinobacteria strains.</title>
        <authorList>
            <person name="Klenk H.-P."/>
        </authorList>
    </citation>
    <scope>NUCLEOTIDE SEQUENCE [LARGE SCALE GENOMIC DNA]</scope>
    <source>
        <strain evidence="2 3">DSM 45157</strain>
    </source>
</reference>
<dbReference type="Proteomes" id="UP000598217">
    <property type="component" value="Unassembled WGS sequence"/>
</dbReference>
<evidence type="ECO:0000313" key="3">
    <source>
        <dbReference type="Proteomes" id="UP000598217"/>
    </source>
</evidence>
<name>A0ABR9HC85_9ACTN</name>
<evidence type="ECO:0000313" key="2">
    <source>
        <dbReference type="EMBL" id="MBE1456632.1"/>
    </source>
</evidence>
<sequence>MSYLDELEKLLRERGVAPEWIRATTDDLAAFMAEGGTDPEEEFGPVAEFADDLTGEGCGTGSATGPGTETLVWGADAFESPARMNEMGAQGWEVDRVDPRGRFVSHRGEHPQTWEYRQESALGSRERARTADRLASEGWEPCGHYFVFAYFKRARAALVGPRAELTERPEPARKRFFWSLPGLAVTAIALVVGVTGLFGLAQTLRAGDTADRVATLSGALAGAATGVAAMTLVFWLLFKLFAKVRNR</sequence>
<comment type="caution">
    <text evidence="2">The sequence shown here is derived from an EMBL/GenBank/DDBJ whole genome shotgun (WGS) entry which is preliminary data.</text>
</comment>
<dbReference type="EMBL" id="JADBDY010000001">
    <property type="protein sequence ID" value="MBE1456632.1"/>
    <property type="molecule type" value="Genomic_DNA"/>
</dbReference>
<evidence type="ECO:0000256" key="1">
    <source>
        <dbReference type="SAM" id="Phobius"/>
    </source>
</evidence>
<organism evidence="2 3">
    <name type="scientific">Nocardiopsis terrae</name>
    <dbReference type="NCBI Taxonomy" id="372655"/>
    <lineage>
        <taxon>Bacteria</taxon>
        <taxon>Bacillati</taxon>
        <taxon>Actinomycetota</taxon>
        <taxon>Actinomycetes</taxon>
        <taxon>Streptosporangiales</taxon>
        <taxon>Nocardiopsidaceae</taxon>
        <taxon>Nocardiopsis</taxon>
    </lineage>
</organism>
<keyword evidence="1" id="KW-0472">Membrane</keyword>
<keyword evidence="1" id="KW-0812">Transmembrane</keyword>
<gene>
    <name evidence="2" type="ORF">H4W79_000846</name>
</gene>